<proteinExistence type="predicted"/>
<feature type="domain" description="Peptidase S74" evidence="1">
    <location>
        <begin position="350"/>
        <end position="486"/>
    </location>
</feature>
<dbReference type="PROSITE" id="PS51688">
    <property type="entry name" value="ICA"/>
    <property type="match status" value="1"/>
</dbReference>
<sequence>MSLQNTPALGLPLLQAGQAQKHITFNESLWRLDALIQARVKSRAVATQPATPQEGDAYILPAGASGVAWDDFDAGDFAVYQGGYWDLLSLPEGALVHVADEGGFVVRVTSGWVRLQTTFDALQNLQRLGVGATADATNRLSVSSPQVLFNHAGAGCQVFVNKATSTGDAALVLQKDFSNRAIMGVLADSPDALTIKCSSDGAHFGTLLRATRSVATFCPQDEGGPAFVYMGPHQIGTPFVSGYPAMEVSEGIAGDRYAFFDFHASDAQPDHSSRFIRNPGENGDFVVSNVGTGNINLHSGGNVYLFAATVPRSVQTASAFIPNADNAYALGGASNRWSAIWAANGVLQTSDQRDKIVEATLEGPQALAFVESVNPVFFKWRCGGQAVVETGRHQVLLNPDDEGSKKTWVVDSETVAVAGKRTHAGFLAQEVRAAMSALGLDFGAWGLEDMDDPDSRQWLRPDQLIPILWAAVQSLSDRVTRLEYPTV</sequence>
<evidence type="ECO:0000313" key="3">
    <source>
        <dbReference type="Proteomes" id="UP000278756"/>
    </source>
</evidence>
<dbReference type="InterPro" id="IPR021251">
    <property type="entry name" value="DUF2793"/>
</dbReference>
<reference evidence="3" key="1">
    <citation type="journal article" date="2017" name="Biotechnol. Biofuels">
        <title>Evaluation of environmental bacterial communities as a factor affecting the growth of duckweed Lemna minor.</title>
        <authorList>
            <person name="Ishizawa H."/>
            <person name="Kuroda M."/>
            <person name="Morikawa M."/>
            <person name="Ike M."/>
        </authorList>
    </citation>
    <scope>NUCLEOTIDE SEQUENCE [LARGE SCALE GENOMIC DNA]</scope>
    <source>
        <strain evidence="3">M6</strain>
    </source>
</reference>
<dbReference type="Gene3D" id="1.10.10.10">
    <property type="entry name" value="Winged helix-like DNA-binding domain superfamily/Winged helix DNA-binding domain"/>
    <property type="match status" value="1"/>
</dbReference>
<dbReference type="RefSeq" id="WP_126419991.1">
    <property type="nucleotide sequence ID" value="NZ_AP018827.1"/>
</dbReference>
<dbReference type="Pfam" id="PF10983">
    <property type="entry name" value="DUF2793"/>
    <property type="match status" value="1"/>
</dbReference>
<organism evidence="2 3">
    <name type="scientific">Asticcacaulis excentricus</name>
    <dbReference type="NCBI Taxonomy" id="78587"/>
    <lineage>
        <taxon>Bacteria</taxon>
        <taxon>Pseudomonadati</taxon>
        <taxon>Pseudomonadota</taxon>
        <taxon>Alphaproteobacteria</taxon>
        <taxon>Caulobacterales</taxon>
        <taxon>Caulobacteraceae</taxon>
        <taxon>Asticcacaulis</taxon>
    </lineage>
</organism>
<dbReference type="AlphaFoldDB" id="A0A3G9FXW8"/>
<evidence type="ECO:0000313" key="2">
    <source>
        <dbReference type="EMBL" id="BBF79880.1"/>
    </source>
</evidence>
<reference evidence="3" key="2">
    <citation type="journal article" date="2017" name="Plant Physiol. Biochem.">
        <title>Differential oxidative and antioxidative response of duckweed Lemna minor toward plant growth promoting/inhibiting bacteria.</title>
        <authorList>
            <person name="Ishizawa H."/>
            <person name="Kuroda M."/>
            <person name="Morikawa M."/>
            <person name="Ike M."/>
        </authorList>
    </citation>
    <scope>NUCLEOTIDE SEQUENCE [LARGE SCALE GENOMIC DNA]</scope>
    <source>
        <strain evidence="3">M6</strain>
    </source>
</reference>
<name>A0A3G9FXW8_9CAUL</name>
<evidence type="ECO:0000259" key="1">
    <source>
        <dbReference type="PROSITE" id="PS51688"/>
    </source>
</evidence>
<dbReference type="InterPro" id="IPR036388">
    <property type="entry name" value="WH-like_DNA-bd_sf"/>
</dbReference>
<protein>
    <recommendedName>
        <fullName evidence="1">Peptidase S74 domain-containing protein</fullName>
    </recommendedName>
</protein>
<accession>A0A3G9FXW8</accession>
<dbReference type="OrthoDB" id="564699at2"/>
<dbReference type="Proteomes" id="UP000278756">
    <property type="component" value="Chromosome 1"/>
</dbReference>
<gene>
    <name evidence="2" type="ORF">EM6_0455</name>
</gene>
<dbReference type="InterPro" id="IPR030392">
    <property type="entry name" value="S74_ICA"/>
</dbReference>
<dbReference type="EMBL" id="AP018827">
    <property type="protein sequence ID" value="BBF79880.1"/>
    <property type="molecule type" value="Genomic_DNA"/>
</dbReference>